<organism evidence="1 2">
    <name type="scientific">Forsythia ovata</name>
    <dbReference type="NCBI Taxonomy" id="205694"/>
    <lineage>
        <taxon>Eukaryota</taxon>
        <taxon>Viridiplantae</taxon>
        <taxon>Streptophyta</taxon>
        <taxon>Embryophyta</taxon>
        <taxon>Tracheophyta</taxon>
        <taxon>Spermatophyta</taxon>
        <taxon>Magnoliopsida</taxon>
        <taxon>eudicotyledons</taxon>
        <taxon>Gunneridae</taxon>
        <taxon>Pentapetalae</taxon>
        <taxon>asterids</taxon>
        <taxon>lamiids</taxon>
        <taxon>Lamiales</taxon>
        <taxon>Oleaceae</taxon>
        <taxon>Forsythieae</taxon>
        <taxon>Forsythia</taxon>
    </lineage>
</organism>
<gene>
    <name evidence="1" type="ORF">Fot_38021</name>
</gene>
<evidence type="ECO:0000313" key="2">
    <source>
        <dbReference type="Proteomes" id="UP001604277"/>
    </source>
</evidence>
<reference evidence="2" key="1">
    <citation type="submission" date="2024-07" db="EMBL/GenBank/DDBJ databases">
        <title>Two chromosome-level genome assemblies of Korean endemic species Abeliophyllum distichum and Forsythia ovata (Oleaceae).</title>
        <authorList>
            <person name="Jang H."/>
        </authorList>
    </citation>
    <scope>NUCLEOTIDE SEQUENCE [LARGE SCALE GENOMIC DNA]</scope>
</reference>
<sequence length="122" mass="13725">MDEIAMMGGYFRLFLPDGISNKIAMQTEEFGYDPKVCDKMKKLVDSSLLSKDSGEICAHFLVGLVLCFECHFVLSPLKKLARGQLRRGNQGQAFRSIMKNKAVGCSSLLLILKTIFWPRSFV</sequence>
<evidence type="ECO:0000313" key="1">
    <source>
        <dbReference type="EMBL" id="KAL2494264.1"/>
    </source>
</evidence>
<dbReference type="Proteomes" id="UP001604277">
    <property type="component" value="Unassembled WGS sequence"/>
</dbReference>
<dbReference type="EMBL" id="JBFOLJ010000011">
    <property type="protein sequence ID" value="KAL2494264.1"/>
    <property type="molecule type" value="Genomic_DNA"/>
</dbReference>
<keyword evidence="2" id="KW-1185">Reference proteome</keyword>
<name>A0ABD1S247_9LAMI</name>
<protein>
    <submittedName>
        <fullName evidence="1">Uncharacterized protein</fullName>
    </submittedName>
</protein>
<dbReference type="AlphaFoldDB" id="A0ABD1S247"/>
<comment type="caution">
    <text evidence="1">The sequence shown here is derived from an EMBL/GenBank/DDBJ whole genome shotgun (WGS) entry which is preliminary data.</text>
</comment>
<proteinExistence type="predicted"/>
<accession>A0ABD1S247</accession>